<proteinExistence type="predicted"/>
<sequence length="41" mass="4894">LGMALQDLIMSGNREILENKKISQELYHQLNDHWKRKSELI</sequence>
<protein>
    <submittedName>
        <fullName evidence="1">Uncharacterized protein</fullName>
    </submittedName>
</protein>
<dbReference type="EMBL" id="UINC01088405">
    <property type="protein sequence ID" value="SVC38590.1"/>
    <property type="molecule type" value="Genomic_DNA"/>
</dbReference>
<accession>A0A382LPQ0</accession>
<organism evidence="1">
    <name type="scientific">marine metagenome</name>
    <dbReference type="NCBI Taxonomy" id="408172"/>
    <lineage>
        <taxon>unclassified sequences</taxon>
        <taxon>metagenomes</taxon>
        <taxon>ecological metagenomes</taxon>
    </lineage>
</organism>
<name>A0A382LPQ0_9ZZZZ</name>
<dbReference type="AlphaFoldDB" id="A0A382LPQ0"/>
<reference evidence="1" key="1">
    <citation type="submission" date="2018-05" db="EMBL/GenBank/DDBJ databases">
        <authorList>
            <person name="Lanie J.A."/>
            <person name="Ng W.-L."/>
            <person name="Kazmierczak K.M."/>
            <person name="Andrzejewski T.M."/>
            <person name="Davidsen T.M."/>
            <person name="Wayne K.J."/>
            <person name="Tettelin H."/>
            <person name="Glass J.I."/>
            <person name="Rusch D."/>
            <person name="Podicherti R."/>
            <person name="Tsui H.-C.T."/>
            <person name="Winkler M.E."/>
        </authorList>
    </citation>
    <scope>NUCLEOTIDE SEQUENCE</scope>
</reference>
<gene>
    <name evidence="1" type="ORF">METZ01_LOCUS291444</name>
</gene>
<evidence type="ECO:0000313" key="1">
    <source>
        <dbReference type="EMBL" id="SVC38590.1"/>
    </source>
</evidence>
<feature type="non-terminal residue" evidence="1">
    <location>
        <position position="1"/>
    </location>
</feature>